<reference evidence="2 3" key="1">
    <citation type="submission" date="2019-12" db="EMBL/GenBank/DDBJ databases">
        <title>Novel species isolated from a subtropical stream in China.</title>
        <authorList>
            <person name="Lu H."/>
        </authorList>
    </citation>
    <scope>NUCLEOTIDE SEQUENCE [LARGE SCALE GENOMIC DNA]</scope>
    <source>
        <strain evidence="2 3">FT107W</strain>
    </source>
</reference>
<name>A0A845HEY4_9BURK</name>
<evidence type="ECO:0000256" key="1">
    <source>
        <dbReference type="SAM" id="MobiDB-lite"/>
    </source>
</evidence>
<dbReference type="Proteomes" id="UP000484875">
    <property type="component" value="Unassembled WGS sequence"/>
</dbReference>
<dbReference type="RefSeq" id="WP_161089855.1">
    <property type="nucleotide sequence ID" value="NZ_WWCV01000015.1"/>
</dbReference>
<protein>
    <submittedName>
        <fullName evidence="2">Uncharacterized protein</fullName>
    </submittedName>
</protein>
<evidence type="ECO:0000313" key="3">
    <source>
        <dbReference type="Proteomes" id="UP000484875"/>
    </source>
</evidence>
<keyword evidence="3" id="KW-1185">Reference proteome</keyword>
<sequence>MAQLTVELDDREMARLRAAARARHIDPNRLTGVQLLQVLTTGHPKKAKAKGLWLSGGAVRMTRTKAVKGMAADTAVPSAAARAKRLAAVMSVHGMWKNDPDKPRDAVAYQREARAEWK</sequence>
<evidence type="ECO:0000313" key="2">
    <source>
        <dbReference type="EMBL" id="MYN17218.1"/>
    </source>
</evidence>
<gene>
    <name evidence="2" type="ORF">GTP81_10685</name>
</gene>
<accession>A0A845HEY4</accession>
<organism evidence="2 3">
    <name type="scientific">Duganella vulcania</name>
    <dbReference type="NCBI Taxonomy" id="2692166"/>
    <lineage>
        <taxon>Bacteria</taxon>
        <taxon>Pseudomonadati</taxon>
        <taxon>Pseudomonadota</taxon>
        <taxon>Betaproteobacteria</taxon>
        <taxon>Burkholderiales</taxon>
        <taxon>Oxalobacteraceae</taxon>
        <taxon>Telluria group</taxon>
        <taxon>Duganella</taxon>
    </lineage>
</organism>
<dbReference type="EMBL" id="WWCV01000015">
    <property type="protein sequence ID" value="MYN17218.1"/>
    <property type="molecule type" value="Genomic_DNA"/>
</dbReference>
<comment type="caution">
    <text evidence="2">The sequence shown here is derived from an EMBL/GenBank/DDBJ whole genome shotgun (WGS) entry which is preliminary data.</text>
</comment>
<feature type="region of interest" description="Disordered" evidence="1">
    <location>
        <begin position="99"/>
        <end position="118"/>
    </location>
</feature>
<dbReference type="AlphaFoldDB" id="A0A845HEY4"/>
<proteinExistence type="predicted"/>